<dbReference type="STRING" id="237679.SAMN04488072_11957"/>
<accession>A0A1I1AES4</accession>
<dbReference type="EMBL" id="FOJW01000019">
    <property type="protein sequence ID" value="SFB36457.1"/>
    <property type="molecule type" value="Genomic_DNA"/>
</dbReference>
<dbReference type="AlphaFoldDB" id="A0A1I1AES4"/>
<dbReference type="Proteomes" id="UP000198642">
    <property type="component" value="Unassembled WGS sequence"/>
</dbReference>
<sequence length="193" mass="22852">MREMKNWNEDIVKEVFDRALAQCDFLKEKNPEVWNNLEKYAHNNASIMGKQYEYHGKIRRNSFPCPLLNPETKACMVYDSRPIICRSHGTAHVNAHKHSNTEICEFIPESKQHAKQTPSVDHEQEEALSFINMKTPDGEIAHLRTYPIYYWFKIIYERTGEKKAQYNHYDDTVNFDRPIKQADYYTLKGFNTI</sequence>
<protein>
    <submittedName>
        <fullName evidence="1">Putative zinc-or iron-chelating domain-containing protein</fullName>
    </submittedName>
</protein>
<name>A0A1I1AES4_9BACI</name>
<dbReference type="RefSeq" id="WP_090241188.1">
    <property type="nucleotide sequence ID" value="NZ_FOJW01000019.1"/>
</dbReference>
<dbReference type="Pfam" id="PF03692">
    <property type="entry name" value="CxxCxxCC"/>
    <property type="match status" value="1"/>
</dbReference>
<evidence type="ECO:0000313" key="2">
    <source>
        <dbReference type="Proteomes" id="UP000198642"/>
    </source>
</evidence>
<dbReference type="InterPro" id="IPR005358">
    <property type="entry name" value="Puta_zinc/iron-chelating_dom"/>
</dbReference>
<reference evidence="1 2" key="1">
    <citation type="submission" date="2016-10" db="EMBL/GenBank/DDBJ databases">
        <authorList>
            <person name="de Groot N.N."/>
        </authorList>
    </citation>
    <scope>NUCLEOTIDE SEQUENCE [LARGE SCALE GENOMIC DNA]</scope>
    <source>
        <strain evidence="1 2">CGMCC 1.3702</strain>
    </source>
</reference>
<dbReference type="OrthoDB" id="9810361at2"/>
<gene>
    <name evidence="1" type="ORF">SAMN04488072_11957</name>
</gene>
<evidence type="ECO:0000313" key="1">
    <source>
        <dbReference type="EMBL" id="SFB36457.1"/>
    </source>
</evidence>
<keyword evidence="2" id="KW-1185">Reference proteome</keyword>
<proteinExistence type="predicted"/>
<organism evidence="1 2">
    <name type="scientific">Lentibacillus halodurans</name>
    <dbReference type="NCBI Taxonomy" id="237679"/>
    <lineage>
        <taxon>Bacteria</taxon>
        <taxon>Bacillati</taxon>
        <taxon>Bacillota</taxon>
        <taxon>Bacilli</taxon>
        <taxon>Bacillales</taxon>
        <taxon>Bacillaceae</taxon>
        <taxon>Lentibacillus</taxon>
    </lineage>
</organism>